<dbReference type="SMART" id="SM00343">
    <property type="entry name" value="ZnF_C2HC"/>
    <property type="match status" value="4"/>
</dbReference>
<feature type="domain" description="CCHC-type" evidence="10">
    <location>
        <begin position="803"/>
        <end position="819"/>
    </location>
</feature>
<sequence length="1215" mass="138517">MEVDLDEQDDETDWEELESRLYSQIYHAAPEEDDDPVFLKTINMNTETMGNKKKYRYFEQAKAVPTRSHFPLPSYLSLENTTQKPDNYSISTIQKHVSAAQTESRSTSSIAPTHVHNNITVNQYSIPPLIIQSEAVSTEPLSFFAPWHANALKVIEKNKILDKKRKRKDKLLRRIDRRKNNLRLANFKTTQNSVTIFVDSDISDDECIVVEDESAKKPDTKICTGFPKKYDENNGGEKPEDDDEIIYIPPPPVEVINVDLEETEKVASEGDIDKLDDSSAIPQKDIVEELLIDRETQIPTGEEPKGFLGSPISTSNDFLDNISLHGSDCNKRDFVKPPNPIEYCETESSCSTNEQSRDFSNTVKTIVFDEVDFPREDIFSDNNLEDFGSFITPKRTTRNSKGSPSKETKETEPHSEKNFTSSDDSSSESDYEETTNVSMRRGTNKNLPNLSLMMPPDTPKKVPRKKKSASDFFSNDNPESKKMKSSQTTKKTPKAKRKLKKKKVSGNTKQSELADGIDSKLSAGENQVSSDKDKKKKKKKRQSEGDDNANETTFKEGKQKKRKSLKSDDLTQVASTPTPTEKTKKKKKKISTSNDQDAVAEDLLEKKFANSTTDTEENADSNPDQAVSSTNLNPTEIIPTEVEKPIITSTPEKINPELSKSPLPIPEFNISDLIVVDETLNKEAIVEILSESESEGCDFRTLDDVGDDMKLANCSTQHESLSDEKVVPIGGDNETTVPTLDYMNFDVDLIQKNQSDDPEKWQISHRDRSIYLNLDRARGPRCNRCRHFGHIGIRCPEKPNAPSCTLCGEPNHQEPRCPNKRCTQCGNQGDFSTSYCWKCFKFRHSYCKLCNMRGHIEYSCPDLWRRYHSTTGVGPIVTTQGSILAREQQWCSGCAGQGHLEHECDYYNREYPPTTPFIVRYDDNLAHSDNRRRLEGPSQFVAPNAQTPDFLAPNVRNPNFLAPNVRNPNFLAPNVREPEFSAPNVRTPEFLAPNVGLLTTPDLPLLRANPYAMPLLFLPHRVMQNTVEMDPRFVVTIPNPRASSRPNNFDFSHSHVVGDTEIDLTDGTKIKHLIMSAQSNVVHEFIVKELNELDNKVANCDLKMLRKKLFKYDRMVIDIKQTKEIREKRFWFRIFNMAIFGVRGMFDGKMNYNMLKNFLGQTENTTMYTWKRKALFDAYSYIFGYDKRKLNYYKVMQLMIQKQDEGKLQKFTQCR</sequence>
<protein>
    <recommendedName>
        <fullName evidence="7">Zinc finger CCHC domain-containing protein 7</fullName>
    </recommendedName>
    <alternativeName>
        <fullName evidence="8">TRAMP-like complex RNA-binding factor ZCCHC7</fullName>
    </alternativeName>
</protein>
<dbReference type="InterPro" id="IPR036875">
    <property type="entry name" value="Znf_CCHC_sf"/>
</dbReference>
<feature type="region of interest" description="Disordered" evidence="9">
    <location>
        <begin position="610"/>
        <end position="658"/>
    </location>
</feature>
<dbReference type="GO" id="GO:0008270">
    <property type="term" value="F:zinc ion binding"/>
    <property type="evidence" value="ECO:0007669"/>
    <property type="project" value="UniProtKB-KW"/>
</dbReference>
<accession>A0A9P0DYL5</accession>
<dbReference type="GO" id="GO:0071031">
    <property type="term" value="P:nuclear mRNA surveillance of mRNA 3'-end processing"/>
    <property type="evidence" value="ECO:0007669"/>
    <property type="project" value="TreeGrafter"/>
</dbReference>
<dbReference type="GO" id="GO:0003723">
    <property type="term" value="F:RNA binding"/>
    <property type="evidence" value="ECO:0007669"/>
    <property type="project" value="TreeGrafter"/>
</dbReference>
<evidence type="ECO:0000256" key="2">
    <source>
        <dbReference type="ARBA" id="ARBA00022723"/>
    </source>
</evidence>
<name>A0A9P0DYL5_PHACE</name>
<evidence type="ECO:0000256" key="3">
    <source>
        <dbReference type="ARBA" id="ARBA00022737"/>
    </source>
</evidence>
<feature type="domain" description="CCHC-type" evidence="10">
    <location>
        <begin position="846"/>
        <end position="862"/>
    </location>
</feature>
<feature type="compositionally biased region" description="Polar residues" evidence="9">
    <location>
        <begin position="620"/>
        <end position="634"/>
    </location>
</feature>
<dbReference type="GO" id="GO:0031499">
    <property type="term" value="C:TRAMP complex"/>
    <property type="evidence" value="ECO:0007669"/>
    <property type="project" value="TreeGrafter"/>
</dbReference>
<evidence type="ECO:0000256" key="5">
    <source>
        <dbReference type="ARBA" id="ARBA00022833"/>
    </source>
</evidence>
<gene>
    <name evidence="11" type="ORF">PHAECO_LOCUS11486</name>
</gene>
<keyword evidence="3" id="KW-0677">Repeat</keyword>
<dbReference type="AlphaFoldDB" id="A0A9P0DYL5"/>
<dbReference type="InterPro" id="IPR051644">
    <property type="entry name" value="TRAMP_AT-DNA-binding"/>
</dbReference>
<dbReference type="PANTHER" id="PTHR46543">
    <property type="entry name" value="ZINC FINGER CCHC DOMAIN-CONTAINING PROTEIN 7"/>
    <property type="match status" value="1"/>
</dbReference>
<dbReference type="OrthoDB" id="6501018at2759"/>
<proteinExistence type="predicted"/>
<dbReference type="Gene3D" id="4.10.60.10">
    <property type="entry name" value="Zinc finger, CCHC-type"/>
    <property type="match status" value="2"/>
</dbReference>
<dbReference type="PANTHER" id="PTHR46543:SF1">
    <property type="entry name" value="ZINC FINGER CCHC DOMAIN-CONTAINING PROTEIN 7"/>
    <property type="match status" value="1"/>
</dbReference>
<evidence type="ECO:0000256" key="4">
    <source>
        <dbReference type="ARBA" id="ARBA00022771"/>
    </source>
</evidence>
<feature type="region of interest" description="Disordered" evidence="9">
    <location>
        <begin position="382"/>
        <end position="598"/>
    </location>
</feature>
<dbReference type="GO" id="GO:0071039">
    <property type="term" value="P:nuclear polyadenylation-dependent CUT catabolic process"/>
    <property type="evidence" value="ECO:0007669"/>
    <property type="project" value="TreeGrafter"/>
</dbReference>
<dbReference type="SUPFAM" id="SSF57756">
    <property type="entry name" value="Retrovirus zinc finger-like domains"/>
    <property type="match status" value="1"/>
</dbReference>
<feature type="domain" description="CCHC-type" evidence="10">
    <location>
        <begin position="890"/>
        <end position="906"/>
    </location>
</feature>
<reference evidence="11" key="1">
    <citation type="submission" date="2022-01" db="EMBL/GenBank/DDBJ databases">
        <authorList>
            <person name="King R."/>
        </authorList>
    </citation>
    <scope>NUCLEOTIDE SEQUENCE</scope>
</reference>
<evidence type="ECO:0000259" key="10">
    <source>
        <dbReference type="SMART" id="SM00343"/>
    </source>
</evidence>
<reference evidence="11" key="2">
    <citation type="submission" date="2022-10" db="EMBL/GenBank/DDBJ databases">
        <authorList>
            <consortium name="ENA_rothamsted_submissions"/>
            <consortium name="culmorum"/>
            <person name="King R."/>
        </authorList>
    </citation>
    <scope>NUCLEOTIDE SEQUENCE</scope>
</reference>
<evidence type="ECO:0000313" key="12">
    <source>
        <dbReference type="Proteomes" id="UP001153737"/>
    </source>
</evidence>
<dbReference type="GO" id="GO:0071038">
    <property type="term" value="P:TRAMP-dependent tRNA surveillance pathway"/>
    <property type="evidence" value="ECO:0007669"/>
    <property type="project" value="TreeGrafter"/>
</dbReference>
<keyword evidence="6" id="KW-0539">Nucleus</keyword>
<organism evidence="11 12">
    <name type="scientific">Phaedon cochleariae</name>
    <name type="common">Mustard beetle</name>
    <dbReference type="NCBI Taxonomy" id="80249"/>
    <lineage>
        <taxon>Eukaryota</taxon>
        <taxon>Metazoa</taxon>
        <taxon>Ecdysozoa</taxon>
        <taxon>Arthropoda</taxon>
        <taxon>Hexapoda</taxon>
        <taxon>Insecta</taxon>
        <taxon>Pterygota</taxon>
        <taxon>Neoptera</taxon>
        <taxon>Endopterygota</taxon>
        <taxon>Coleoptera</taxon>
        <taxon>Polyphaga</taxon>
        <taxon>Cucujiformia</taxon>
        <taxon>Chrysomeloidea</taxon>
        <taxon>Chrysomelidae</taxon>
        <taxon>Chrysomelinae</taxon>
        <taxon>Chrysomelini</taxon>
        <taxon>Phaedon</taxon>
    </lineage>
</organism>
<evidence type="ECO:0000256" key="6">
    <source>
        <dbReference type="ARBA" id="ARBA00023242"/>
    </source>
</evidence>
<keyword evidence="2" id="KW-0479">Metal-binding</keyword>
<evidence type="ECO:0000256" key="7">
    <source>
        <dbReference type="ARBA" id="ARBA00041190"/>
    </source>
</evidence>
<dbReference type="GO" id="GO:0071036">
    <property type="term" value="P:nuclear polyadenylation-dependent snoRNA catabolic process"/>
    <property type="evidence" value="ECO:0007669"/>
    <property type="project" value="TreeGrafter"/>
</dbReference>
<feature type="compositionally biased region" description="Basic residues" evidence="9">
    <location>
        <begin position="491"/>
        <end position="504"/>
    </location>
</feature>
<keyword evidence="5" id="KW-0862">Zinc</keyword>
<dbReference type="GO" id="GO:0071035">
    <property type="term" value="P:nuclear polyadenylation-dependent rRNA catabolic process"/>
    <property type="evidence" value="ECO:0007669"/>
    <property type="project" value="TreeGrafter"/>
</dbReference>
<keyword evidence="4" id="KW-0863">Zinc-finger</keyword>
<dbReference type="InterPro" id="IPR001878">
    <property type="entry name" value="Znf_CCHC"/>
</dbReference>
<comment type="subcellular location">
    <subcellularLocation>
        <location evidence="1">Nucleus</location>
    </subcellularLocation>
</comment>
<dbReference type="Proteomes" id="UP001153737">
    <property type="component" value="Chromosome 8"/>
</dbReference>
<keyword evidence="12" id="KW-1185">Reference proteome</keyword>
<evidence type="ECO:0000256" key="1">
    <source>
        <dbReference type="ARBA" id="ARBA00004123"/>
    </source>
</evidence>
<dbReference type="GO" id="GO:0071037">
    <property type="term" value="P:nuclear polyadenylation-dependent snRNA catabolic process"/>
    <property type="evidence" value="ECO:0007669"/>
    <property type="project" value="TreeGrafter"/>
</dbReference>
<dbReference type="EMBL" id="OU896714">
    <property type="protein sequence ID" value="CAH1179042.1"/>
    <property type="molecule type" value="Genomic_DNA"/>
</dbReference>
<evidence type="ECO:0000256" key="9">
    <source>
        <dbReference type="SAM" id="MobiDB-lite"/>
    </source>
</evidence>
<feature type="domain" description="CCHC-type" evidence="10">
    <location>
        <begin position="781"/>
        <end position="797"/>
    </location>
</feature>
<feature type="compositionally biased region" description="Basic and acidic residues" evidence="9">
    <location>
        <begin position="404"/>
        <end position="417"/>
    </location>
</feature>
<evidence type="ECO:0000256" key="8">
    <source>
        <dbReference type="ARBA" id="ARBA00043023"/>
    </source>
</evidence>
<evidence type="ECO:0000313" key="11">
    <source>
        <dbReference type="EMBL" id="CAH1179042.1"/>
    </source>
</evidence>